<dbReference type="PANTHER" id="PTHR39573:SF1">
    <property type="entry name" value="STRESS RESPONSE KINASE A"/>
    <property type="match status" value="1"/>
</dbReference>
<evidence type="ECO:0000256" key="4">
    <source>
        <dbReference type="ARBA" id="ARBA00022679"/>
    </source>
</evidence>
<accession>A0AAW7X533</accession>
<dbReference type="Gene3D" id="1.10.510.10">
    <property type="entry name" value="Transferase(Phosphotransferase) domain 1"/>
    <property type="match status" value="1"/>
</dbReference>
<evidence type="ECO:0000256" key="10">
    <source>
        <dbReference type="ARBA" id="ARBA00023016"/>
    </source>
</evidence>
<comment type="subunit">
    <text evidence="11">Monomer.</text>
</comment>
<proteinExistence type="inferred from homology"/>
<reference evidence="13" key="1">
    <citation type="submission" date="2023-07" db="EMBL/GenBank/DDBJ databases">
        <title>Genome content predicts the carbon catabolic preferences of heterotrophic bacteria.</title>
        <authorList>
            <person name="Gralka M."/>
        </authorList>
    </citation>
    <scope>NUCLEOTIDE SEQUENCE</scope>
    <source>
        <strain evidence="13">I3M17_2</strain>
    </source>
</reference>
<keyword evidence="1 11" id="KW-0963">Cytoplasm</keyword>
<evidence type="ECO:0000259" key="12">
    <source>
        <dbReference type="Pfam" id="PF01636"/>
    </source>
</evidence>
<keyword evidence="9 11" id="KW-0460">Magnesium</keyword>
<sequence length="355" mass="40765">MTDHTDTSNDNVGNTIQADASPVAVNLANTPFHTLTQDTVLDAVESLGYVSDLRVFPLNSYENRVYQVGIEGEAPLIAKFYRPNRWNLQQIREEHTFSLALAELEIPVVPPIANAEGETLFEYGDHRFSLSQRRGGHAPSLDDMDTLYRMGQHLGRIHALGQVEDYNHRPALTLEDFGIRSREFLLANDFIPKTLLAAYQTVSEQLIDKMQSVITNIDYRSIRLHGDCHPGNVLQREDSLYFVDFDDSRMGPAIQDIWMLLSGDKTQQQTQFGEILEGYEEFCEFNPSELPLIESFRTLRLMHYAAWLARRWEDPAFPQAFPWFNSERYWAEHIQELREQLFGLDEPALKLPSAI</sequence>
<comment type="catalytic activity">
    <reaction evidence="11">
        <text>L-threonyl-[protein] + ATP = O-phospho-L-threonyl-[protein] + ADP + H(+)</text>
        <dbReference type="Rhea" id="RHEA:46608"/>
        <dbReference type="Rhea" id="RHEA-COMP:11060"/>
        <dbReference type="Rhea" id="RHEA-COMP:11605"/>
        <dbReference type="ChEBI" id="CHEBI:15378"/>
        <dbReference type="ChEBI" id="CHEBI:30013"/>
        <dbReference type="ChEBI" id="CHEBI:30616"/>
        <dbReference type="ChEBI" id="CHEBI:61977"/>
        <dbReference type="ChEBI" id="CHEBI:456216"/>
        <dbReference type="EC" id="2.7.11.1"/>
    </reaction>
</comment>
<evidence type="ECO:0000256" key="7">
    <source>
        <dbReference type="ARBA" id="ARBA00022777"/>
    </source>
</evidence>
<dbReference type="SUPFAM" id="SSF56112">
    <property type="entry name" value="Protein kinase-like (PK-like)"/>
    <property type="match status" value="1"/>
</dbReference>
<feature type="active site" description="Proton acceptor" evidence="11">
    <location>
        <position position="227"/>
    </location>
</feature>
<dbReference type="EMBL" id="JAUOPB010000002">
    <property type="protein sequence ID" value="MDO6421489.1"/>
    <property type="molecule type" value="Genomic_DNA"/>
</dbReference>
<dbReference type="Proteomes" id="UP001169760">
    <property type="component" value="Unassembled WGS sequence"/>
</dbReference>
<keyword evidence="2 11" id="KW-0723">Serine/threonine-protein kinase</keyword>
<feature type="binding site" evidence="11">
    <location>
        <position position="232"/>
    </location>
    <ligand>
        <name>Mg(2+)</name>
        <dbReference type="ChEBI" id="CHEBI:18420"/>
    </ligand>
</feature>
<evidence type="ECO:0000256" key="6">
    <source>
        <dbReference type="ARBA" id="ARBA00022741"/>
    </source>
</evidence>
<evidence type="ECO:0000256" key="2">
    <source>
        <dbReference type="ARBA" id="ARBA00022527"/>
    </source>
</evidence>
<keyword evidence="5 11" id="KW-0479">Metal-binding</keyword>
<dbReference type="InterPro" id="IPR002575">
    <property type="entry name" value="Aminoglycoside_PTrfase"/>
</dbReference>
<gene>
    <name evidence="11" type="primary">srkA</name>
    <name evidence="13" type="ORF">Q4521_03290</name>
</gene>
<dbReference type="GO" id="GO:0005524">
    <property type="term" value="F:ATP binding"/>
    <property type="evidence" value="ECO:0007669"/>
    <property type="project" value="UniProtKB-UniRule"/>
</dbReference>
<dbReference type="EC" id="2.7.11.1" evidence="11"/>
<keyword evidence="10 11" id="KW-0346">Stress response</keyword>
<dbReference type="Gene3D" id="3.30.200.70">
    <property type="match status" value="1"/>
</dbReference>
<dbReference type="RefSeq" id="WP_303490947.1">
    <property type="nucleotide sequence ID" value="NZ_JAUOPB010000002.1"/>
</dbReference>
<name>A0AAW7X533_9GAMM</name>
<feature type="domain" description="Aminoglycoside phosphotransferase" evidence="12">
    <location>
        <begin position="59"/>
        <end position="285"/>
    </location>
</feature>
<evidence type="ECO:0000256" key="3">
    <source>
        <dbReference type="ARBA" id="ARBA00022553"/>
    </source>
</evidence>
<comment type="subcellular location">
    <subcellularLocation>
        <location evidence="11">Cytoplasm</location>
    </subcellularLocation>
</comment>
<dbReference type="InterPro" id="IPR032882">
    <property type="entry name" value="SrkA/RdoA"/>
</dbReference>
<dbReference type="GO" id="GO:0000287">
    <property type="term" value="F:magnesium ion binding"/>
    <property type="evidence" value="ECO:0007669"/>
    <property type="project" value="UniProtKB-UniRule"/>
</dbReference>
<dbReference type="NCBIfam" id="NF008738">
    <property type="entry name" value="PRK11768.1"/>
    <property type="match status" value="1"/>
</dbReference>
<keyword evidence="8 11" id="KW-0067">ATP-binding</keyword>
<dbReference type="AlphaFoldDB" id="A0AAW7X533"/>
<dbReference type="GO" id="GO:0004674">
    <property type="term" value="F:protein serine/threonine kinase activity"/>
    <property type="evidence" value="ECO:0007669"/>
    <property type="project" value="UniProtKB-UniRule"/>
</dbReference>
<keyword evidence="6 11" id="KW-0547">Nucleotide-binding</keyword>
<protein>
    <recommendedName>
        <fullName evidence="11">Stress response kinase A</fullName>
        <ecNumber evidence="11">2.7.11.1</ecNumber>
    </recommendedName>
    <alternativeName>
        <fullName evidence="11">Serine/threonine-protein kinase SrkA</fullName>
    </alternativeName>
</protein>
<feature type="binding site" evidence="11">
    <location>
        <position position="244"/>
    </location>
    <ligand>
        <name>Mg(2+)</name>
        <dbReference type="ChEBI" id="CHEBI:18420"/>
    </ligand>
</feature>
<evidence type="ECO:0000256" key="9">
    <source>
        <dbReference type="ARBA" id="ARBA00022842"/>
    </source>
</evidence>
<keyword evidence="3 11" id="KW-0597">Phosphoprotein</keyword>
<feature type="site" description="ATP" evidence="11">
    <location>
        <position position="60"/>
    </location>
</feature>
<keyword evidence="7 11" id="KW-0418">Kinase</keyword>
<evidence type="ECO:0000313" key="13">
    <source>
        <dbReference type="EMBL" id="MDO6421489.1"/>
    </source>
</evidence>
<dbReference type="GO" id="GO:0005737">
    <property type="term" value="C:cytoplasm"/>
    <property type="evidence" value="ECO:0007669"/>
    <property type="project" value="UniProtKB-SubCell"/>
</dbReference>
<evidence type="ECO:0000256" key="8">
    <source>
        <dbReference type="ARBA" id="ARBA00022840"/>
    </source>
</evidence>
<feature type="active site" evidence="11">
    <location>
        <position position="244"/>
    </location>
</feature>
<comment type="catalytic activity">
    <reaction evidence="11">
        <text>L-seryl-[protein] + ATP = O-phospho-L-seryl-[protein] + ADP + H(+)</text>
        <dbReference type="Rhea" id="RHEA:17989"/>
        <dbReference type="Rhea" id="RHEA-COMP:9863"/>
        <dbReference type="Rhea" id="RHEA-COMP:11604"/>
        <dbReference type="ChEBI" id="CHEBI:15378"/>
        <dbReference type="ChEBI" id="CHEBI:29999"/>
        <dbReference type="ChEBI" id="CHEBI:30616"/>
        <dbReference type="ChEBI" id="CHEBI:83421"/>
        <dbReference type="ChEBI" id="CHEBI:456216"/>
        <dbReference type="EC" id="2.7.11.1"/>
    </reaction>
</comment>
<comment type="caution">
    <text evidence="13">The sequence shown here is derived from an EMBL/GenBank/DDBJ whole genome shotgun (WGS) entry which is preliminary data.</text>
</comment>
<evidence type="ECO:0000256" key="5">
    <source>
        <dbReference type="ARBA" id="ARBA00022723"/>
    </source>
</evidence>
<comment type="cofactor">
    <cofactor evidence="11">
        <name>Mg(2+)</name>
        <dbReference type="ChEBI" id="CHEBI:18420"/>
    </cofactor>
</comment>
<comment type="function">
    <text evidence="11">A protein kinase that phosphorylates Ser and Thr residues. Probably acts to suppress the effects of stress linked to accumulation of reactive oxygen species. Probably involved in the extracytoplasmic stress response.</text>
</comment>
<dbReference type="InterPro" id="IPR011009">
    <property type="entry name" value="Kinase-like_dom_sf"/>
</dbReference>
<dbReference type="HAMAP" id="MF_01497">
    <property type="entry name" value="SrkA_kinase"/>
    <property type="match status" value="1"/>
</dbReference>
<evidence type="ECO:0000313" key="14">
    <source>
        <dbReference type="Proteomes" id="UP001169760"/>
    </source>
</evidence>
<dbReference type="Pfam" id="PF01636">
    <property type="entry name" value="APH"/>
    <property type="match status" value="1"/>
</dbReference>
<evidence type="ECO:0000256" key="1">
    <source>
        <dbReference type="ARBA" id="ARBA00022490"/>
    </source>
</evidence>
<dbReference type="Gene3D" id="1.20.1270.170">
    <property type="match status" value="1"/>
</dbReference>
<comment type="similarity">
    <text evidence="11">Belongs to the SrkA/RdoA protein kinase family.</text>
</comment>
<keyword evidence="4 11" id="KW-0808">Transferase</keyword>
<dbReference type="PANTHER" id="PTHR39573">
    <property type="entry name" value="STRESS RESPONSE KINASE A"/>
    <property type="match status" value="1"/>
</dbReference>
<evidence type="ECO:0000256" key="11">
    <source>
        <dbReference type="HAMAP-Rule" id="MF_01497"/>
    </source>
</evidence>
<organism evidence="13 14">
    <name type="scientific">Saccharophagus degradans</name>
    <dbReference type="NCBI Taxonomy" id="86304"/>
    <lineage>
        <taxon>Bacteria</taxon>
        <taxon>Pseudomonadati</taxon>
        <taxon>Pseudomonadota</taxon>
        <taxon>Gammaproteobacteria</taxon>
        <taxon>Cellvibrionales</taxon>
        <taxon>Cellvibrionaceae</taxon>
        <taxon>Saccharophagus</taxon>
    </lineage>
</organism>